<proteinExistence type="predicted"/>
<protein>
    <submittedName>
        <fullName evidence="1">Uncharacterized protein</fullName>
    </submittedName>
</protein>
<evidence type="ECO:0000313" key="2">
    <source>
        <dbReference type="Proteomes" id="UP001431209"/>
    </source>
</evidence>
<dbReference type="AlphaFoldDB" id="A0AAW2Z310"/>
<dbReference type="Proteomes" id="UP001431209">
    <property type="component" value="Unassembled WGS sequence"/>
</dbReference>
<name>A0AAW2Z310_9EUKA</name>
<accession>A0AAW2Z310</accession>
<organism evidence="1 2">
    <name type="scientific">Acrasis kona</name>
    <dbReference type="NCBI Taxonomy" id="1008807"/>
    <lineage>
        <taxon>Eukaryota</taxon>
        <taxon>Discoba</taxon>
        <taxon>Heterolobosea</taxon>
        <taxon>Tetramitia</taxon>
        <taxon>Eutetramitia</taxon>
        <taxon>Acrasidae</taxon>
        <taxon>Acrasis</taxon>
    </lineage>
</organism>
<reference evidence="1 2" key="1">
    <citation type="submission" date="2024-03" db="EMBL/GenBank/DDBJ databases">
        <title>The Acrasis kona genome and developmental transcriptomes reveal deep origins of eukaryotic multicellular pathways.</title>
        <authorList>
            <person name="Sheikh S."/>
            <person name="Fu C.-J."/>
            <person name="Brown M.W."/>
            <person name="Baldauf S.L."/>
        </authorList>
    </citation>
    <scope>NUCLEOTIDE SEQUENCE [LARGE SCALE GENOMIC DNA]</scope>
    <source>
        <strain evidence="1 2">ATCC MYA-3509</strain>
    </source>
</reference>
<comment type="caution">
    <text evidence="1">The sequence shown here is derived from an EMBL/GenBank/DDBJ whole genome shotgun (WGS) entry which is preliminary data.</text>
</comment>
<sequence length="73" mass="8474">MISRFQRALRANSSVFQGFEKTSSSFKIQPLQAAKLMRHDNDKSALKNFDFENKADKDNFICRDQKTNSWGDI</sequence>
<dbReference type="EMBL" id="JAOPGA020000950">
    <property type="protein sequence ID" value="KAL0483383.1"/>
    <property type="molecule type" value="Genomic_DNA"/>
</dbReference>
<gene>
    <name evidence="1" type="ORF">AKO1_014648</name>
</gene>
<keyword evidence="2" id="KW-1185">Reference proteome</keyword>
<evidence type="ECO:0000313" key="1">
    <source>
        <dbReference type="EMBL" id="KAL0483383.1"/>
    </source>
</evidence>